<dbReference type="Proteomes" id="UP000298595">
    <property type="component" value="Plasmid p7"/>
</dbReference>
<dbReference type="KEGG" id="aare:D3093_35225"/>
<dbReference type="AlphaFoldDB" id="A0A4D8Q0S1"/>
<reference evidence="2 3" key="1">
    <citation type="submission" date="2018-09" db="EMBL/GenBank/DDBJ databases">
        <title>Whole genome based analysis of evolution and adaptive divergence in Indian and Brazilian strains of Azospirillum brasilense.</title>
        <authorList>
            <person name="Singh C."/>
            <person name="Tripathi A.K."/>
        </authorList>
    </citation>
    <scope>NUCLEOTIDE SEQUENCE [LARGE SCALE GENOMIC DNA]</scope>
    <source>
        <strain evidence="2 3">MTCC4035</strain>
        <plasmid evidence="2 3">p7</plasmid>
    </source>
</reference>
<evidence type="ECO:0000256" key="1">
    <source>
        <dbReference type="SAM" id="MobiDB-lite"/>
    </source>
</evidence>
<dbReference type="EMBL" id="CP032328">
    <property type="protein sequence ID" value="QCO00500.1"/>
    <property type="molecule type" value="Genomic_DNA"/>
</dbReference>
<name>A0A4D8Q0S1_9PROT</name>
<dbReference type="NCBIfam" id="NF041886">
    <property type="entry name" value="Rmf_CrpP_fam"/>
    <property type="match status" value="1"/>
</dbReference>
<feature type="region of interest" description="Disordered" evidence="1">
    <location>
        <begin position="254"/>
        <end position="311"/>
    </location>
</feature>
<sequence>MARKLNEKPAIDPSSISPSDLERAMDQLLERESQAAAANSKKAEVIRDAAKTGVRKPVFKALARLFARKRNDDPEATIEAQQLLHLIPALQLNVPRQQALFDEMPDAEAVAGAMEAVVGPDLSAIPNPPPPADFEGKKRKLGAWAKGCEARRNGEKRSDCLLTGAESVAIFEQAWDAMDAAIKAAAEGGQPASGAGAVAGSELPEGMSQDEYTALLAEGIKLFREGKAPGAHAYGDDPVKAGIVMKGWATEQDAQNAARAAERAAEQAAEGGGQQSEQALSAEEVQALEAEGATACEAGEPQSACPHPAGSAKADAWLAGWERQDNALFDEAGPSAVEAPGESGEVVFADADDGDELPDLPEDDDADVLMPAMASNGAADAFMAPAE</sequence>
<protein>
    <submittedName>
        <fullName evidence="2">Uncharacterized protein</fullName>
    </submittedName>
</protein>
<feature type="region of interest" description="Disordered" evidence="1">
    <location>
        <begin position="1"/>
        <end position="23"/>
    </location>
</feature>
<dbReference type="RefSeq" id="WP_137119194.1">
    <property type="nucleotide sequence ID" value="NZ_CP032328.1"/>
</dbReference>
<geneLocation type="plasmid" evidence="2 3">
    <name>p7</name>
</geneLocation>
<evidence type="ECO:0000313" key="3">
    <source>
        <dbReference type="Proteomes" id="UP000298595"/>
    </source>
</evidence>
<accession>A0A4D8Q0S1</accession>
<keyword evidence="2" id="KW-0614">Plasmid</keyword>
<gene>
    <name evidence="2" type="ORF">D3093_35225</name>
</gene>
<proteinExistence type="predicted"/>
<evidence type="ECO:0000313" key="2">
    <source>
        <dbReference type="EMBL" id="QCO00500.1"/>
    </source>
</evidence>
<feature type="compositionally biased region" description="Basic and acidic residues" evidence="1">
    <location>
        <begin position="1"/>
        <end position="10"/>
    </location>
</feature>
<feature type="compositionally biased region" description="Low complexity" evidence="1">
    <location>
        <begin position="287"/>
        <end position="300"/>
    </location>
</feature>
<organism evidence="2 3">
    <name type="scientific">Azospirillum argentinense</name>
    <dbReference type="NCBI Taxonomy" id="2970906"/>
    <lineage>
        <taxon>Bacteria</taxon>
        <taxon>Pseudomonadati</taxon>
        <taxon>Pseudomonadota</taxon>
        <taxon>Alphaproteobacteria</taxon>
        <taxon>Rhodospirillales</taxon>
        <taxon>Azospirillaceae</taxon>
        <taxon>Azospirillum</taxon>
    </lineage>
</organism>